<keyword evidence="3" id="KW-1185">Reference proteome</keyword>
<dbReference type="Proteomes" id="UP000299102">
    <property type="component" value="Unassembled WGS sequence"/>
</dbReference>
<protein>
    <submittedName>
        <fullName evidence="2">Uncharacterized protein</fullName>
    </submittedName>
</protein>
<name>A0A4C1SWB4_EUMVA</name>
<dbReference type="EMBL" id="BGZK01000018">
    <property type="protein sequence ID" value="GBP05540.1"/>
    <property type="molecule type" value="Genomic_DNA"/>
</dbReference>
<feature type="compositionally biased region" description="Polar residues" evidence="1">
    <location>
        <begin position="8"/>
        <end position="27"/>
    </location>
</feature>
<reference evidence="2 3" key="1">
    <citation type="journal article" date="2019" name="Commun. Biol.">
        <title>The bagworm genome reveals a unique fibroin gene that provides high tensile strength.</title>
        <authorList>
            <person name="Kono N."/>
            <person name="Nakamura H."/>
            <person name="Ohtoshi R."/>
            <person name="Tomita M."/>
            <person name="Numata K."/>
            <person name="Arakawa K."/>
        </authorList>
    </citation>
    <scope>NUCLEOTIDE SEQUENCE [LARGE SCALE GENOMIC DNA]</scope>
</reference>
<proteinExistence type="predicted"/>
<organism evidence="2 3">
    <name type="scientific">Eumeta variegata</name>
    <name type="common">Bagworm moth</name>
    <name type="synonym">Eumeta japonica</name>
    <dbReference type="NCBI Taxonomy" id="151549"/>
    <lineage>
        <taxon>Eukaryota</taxon>
        <taxon>Metazoa</taxon>
        <taxon>Ecdysozoa</taxon>
        <taxon>Arthropoda</taxon>
        <taxon>Hexapoda</taxon>
        <taxon>Insecta</taxon>
        <taxon>Pterygota</taxon>
        <taxon>Neoptera</taxon>
        <taxon>Endopterygota</taxon>
        <taxon>Lepidoptera</taxon>
        <taxon>Glossata</taxon>
        <taxon>Ditrysia</taxon>
        <taxon>Tineoidea</taxon>
        <taxon>Psychidae</taxon>
        <taxon>Oiketicinae</taxon>
        <taxon>Eumeta</taxon>
    </lineage>
</organism>
<accession>A0A4C1SWB4</accession>
<comment type="caution">
    <text evidence="2">The sequence shown here is derived from an EMBL/GenBank/DDBJ whole genome shotgun (WGS) entry which is preliminary data.</text>
</comment>
<feature type="region of interest" description="Disordered" evidence="1">
    <location>
        <begin position="1"/>
        <end position="71"/>
    </location>
</feature>
<evidence type="ECO:0000313" key="2">
    <source>
        <dbReference type="EMBL" id="GBP05540.1"/>
    </source>
</evidence>
<feature type="compositionally biased region" description="Basic and acidic residues" evidence="1">
    <location>
        <begin position="57"/>
        <end position="71"/>
    </location>
</feature>
<sequence length="71" mass="7649">MPPRGTDRSYSGSQTIKDKNIAQTRKLTPSPRADGDKCRIVTQLPRLTVGGPGTMEDGARAAPRTDRGLLL</sequence>
<evidence type="ECO:0000256" key="1">
    <source>
        <dbReference type="SAM" id="MobiDB-lite"/>
    </source>
</evidence>
<gene>
    <name evidence="2" type="ORF">EVAR_3037_1</name>
</gene>
<dbReference type="AlphaFoldDB" id="A0A4C1SWB4"/>
<evidence type="ECO:0000313" key="3">
    <source>
        <dbReference type="Proteomes" id="UP000299102"/>
    </source>
</evidence>